<feature type="chain" id="PRO_5043860884" description="Secreted protein" evidence="1">
    <location>
        <begin position="27"/>
        <end position="117"/>
    </location>
</feature>
<protein>
    <recommendedName>
        <fullName evidence="3">Secreted protein</fullName>
    </recommendedName>
</protein>
<reference evidence="2" key="1">
    <citation type="submission" date="2022-10" db="EMBL/GenBank/DDBJ databases">
        <title>The complete genomes of actinobacterial strains from the NBC collection.</title>
        <authorList>
            <person name="Joergensen T.S."/>
            <person name="Alvarez Arevalo M."/>
            <person name="Sterndorff E.B."/>
            <person name="Faurdal D."/>
            <person name="Vuksanovic O."/>
            <person name="Mourched A.-S."/>
            <person name="Charusanti P."/>
            <person name="Shaw S."/>
            <person name="Blin K."/>
            <person name="Weber T."/>
        </authorList>
    </citation>
    <scope>NUCLEOTIDE SEQUENCE</scope>
    <source>
        <strain evidence="2">NBC_00093</strain>
    </source>
</reference>
<proteinExistence type="predicted"/>
<gene>
    <name evidence="2" type="ORF">OHA22_51035</name>
</gene>
<dbReference type="AlphaFoldDB" id="A0AAU2AK99"/>
<organism evidence="2">
    <name type="scientific">Streptomyces sp. NBC_00093</name>
    <dbReference type="NCBI Taxonomy" id="2975649"/>
    <lineage>
        <taxon>Bacteria</taxon>
        <taxon>Bacillati</taxon>
        <taxon>Actinomycetota</taxon>
        <taxon>Actinomycetes</taxon>
        <taxon>Kitasatosporales</taxon>
        <taxon>Streptomycetaceae</taxon>
        <taxon>Streptomyces</taxon>
    </lineage>
</organism>
<name>A0AAU2AK99_9ACTN</name>
<feature type="signal peptide" evidence="1">
    <location>
        <begin position="1"/>
        <end position="26"/>
    </location>
</feature>
<dbReference type="EMBL" id="CP108223">
    <property type="protein sequence ID" value="WTT23892.1"/>
    <property type="molecule type" value="Genomic_DNA"/>
</dbReference>
<sequence>MKRLITTAAVAAVVLAGTLTVPQASAAPSTRHASAPCATQWKAKQRVAVRRPAWNEGPVATPSSPVDHWLSRGAVVTSCVVAIGRTESGTSYQECGGGHLWRVVQGGQVPQGCLRKL</sequence>
<evidence type="ECO:0000313" key="2">
    <source>
        <dbReference type="EMBL" id="WTT23892.1"/>
    </source>
</evidence>
<accession>A0AAU2AK99</accession>
<keyword evidence="1" id="KW-0732">Signal</keyword>
<evidence type="ECO:0000256" key="1">
    <source>
        <dbReference type="SAM" id="SignalP"/>
    </source>
</evidence>
<evidence type="ECO:0008006" key="3">
    <source>
        <dbReference type="Google" id="ProtNLM"/>
    </source>
</evidence>